<dbReference type="PANTHER" id="PTHR30383">
    <property type="entry name" value="THIOESTERASE 1/PROTEASE 1/LYSOPHOSPHOLIPASE L1"/>
    <property type="match status" value="1"/>
</dbReference>
<accession>A0A1V3C870</accession>
<dbReference type="AlphaFoldDB" id="A0A1V3C870"/>
<evidence type="ECO:0000313" key="4">
    <source>
        <dbReference type="EMBL" id="OOC56848.1"/>
    </source>
</evidence>
<protein>
    <submittedName>
        <fullName evidence="4">G-D-S-L family lipolytic protein</fullName>
    </submittedName>
    <submittedName>
        <fullName evidence="3">Lysophospholipase L1-like esterase</fullName>
    </submittedName>
</protein>
<evidence type="ECO:0000313" key="3">
    <source>
        <dbReference type="EMBL" id="NYH53531.1"/>
    </source>
</evidence>
<sequence>MLRAARARRIAAATAFGGGGLTLVGGGTVALLYLQARMARRAVGSPPWDRPVVDGVYGDGGGPPIRMLMMGDSTAAGFAVELATETPGVLLATGLAAAAERPVRLLCTASPGATSAHLAAQVERARALEEGHRHDLAVVFIGANDVIRRVRPGDAVAQLRETVRGLVGHGTAVVVATCPDLGTVRPLGWPLRSMARRASRQLAAAQTIAVTEVGGRTVSMSDLLSDDFRSDPVSMFGPDRFHPSALGYSQAAFAVLPSACAALGLLPELDEAERTSGILPVDRAAVVAAETPGTEVSRAGAHVSGHTRGRRGRWAALVRGPFRARGGQEGLEGTGAPGTADRSGESG</sequence>
<accession>A0A7Y9XCZ5</accession>
<organism evidence="4 5">
    <name type="scientific">Nocardiopsis sinuspersici</name>
    <dbReference type="NCBI Taxonomy" id="501010"/>
    <lineage>
        <taxon>Bacteria</taxon>
        <taxon>Bacillati</taxon>
        <taxon>Actinomycetota</taxon>
        <taxon>Actinomycetes</taxon>
        <taxon>Streptosporangiales</taxon>
        <taxon>Nocardiopsidaceae</taxon>
        <taxon>Nocardiopsis</taxon>
    </lineage>
</organism>
<evidence type="ECO:0000313" key="5">
    <source>
        <dbReference type="Proteomes" id="UP000189004"/>
    </source>
</evidence>
<dbReference type="EMBL" id="JACCHL010000001">
    <property type="protein sequence ID" value="NYH53531.1"/>
    <property type="molecule type" value="Genomic_DNA"/>
</dbReference>
<dbReference type="PANTHER" id="PTHR30383:SF5">
    <property type="entry name" value="SGNH HYDROLASE-TYPE ESTERASE DOMAIN-CONTAINING PROTEIN"/>
    <property type="match status" value="1"/>
</dbReference>
<evidence type="ECO:0000259" key="2">
    <source>
        <dbReference type="Pfam" id="PF13472"/>
    </source>
</evidence>
<feature type="region of interest" description="Disordered" evidence="1">
    <location>
        <begin position="324"/>
        <end position="347"/>
    </location>
</feature>
<reference evidence="3 6" key="3">
    <citation type="submission" date="2020-07" db="EMBL/GenBank/DDBJ databases">
        <title>Sequencing the genomes of 1000 actinobacteria strains.</title>
        <authorList>
            <person name="Klenk H.-P."/>
        </authorList>
    </citation>
    <scope>NUCLEOTIDE SEQUENCE [LARGE SCALE GENOMIC DNA]</scope>
    <source>
        <strain evidence="3 6">DSM 45278</strain>
    </source>
</reference>
<feature type="domain" description="SGNH hydrolase-type esterase" evidence="2">
    <location>
        <begin position="70"/>
        <end position="248"/>
    </location>
</feature>
<dbReference type="CDD" id="cd01836">
    <property type="entry name" value="FeeA_FeeB_like"/>
    <property type="match status" value="1"/>
</dbReference>
<gene>
    <name evidence="3" type="ORF">HNR06_003120</name>
    <name evidence="4" type="ORF">NOSIN_25935</name>
</gene>
<reference evidence="4" key="1">
    <citation type="submission" date="2016-08" db="EMBL/GenBank/DDBJ databases">
        <authorList>
            <person name="Seilhamer J.J."/>
        </authorList>
    </citation>
    <scope>NUCLEOTIDE SEQUENCE [LARGE SCALE GENOMIC DNA]</scope>
    <source>
        <strain evidence="4">UTMC102</strain>
    </source>
</reference>
<dbReference type="EMBL" id="MCOK01000001">
    <property type="protein sequence ID" value="OOC56848.1"/>
    <property type="molecule type" value="Genomic_DNA"/>
</dbReference>
<dbReference type="OrthoDB" id="9804395at2"/>
<evidence type="ECO:0000256" key="1">
    <source>
        <dbReference type="SAM" id="MobiDB-lite"/>
    </source>
</evidence>
<feature type="compositionally biased region" description="Gly residues" evidence="1">
    <location>
        <begin position="327"/>
        <end position="336"/>
    </location>
</feature>
<dbReference type="Proteomes" id="UP000584931">
    <property type="component" value="Unassembled WGS sequence"/>
</dbReference>
<dbReference type="GO" id="GO:0004622">
    <property type="term" value="F:phosphatidylcholine lysophospholipase activity"/>
    <property type="evidence" value="ECO:0007669"/>
    <property type="project" value="TreeGrafter"/>
</dbReference>
<dbReference type="SUPFAM" id="SSF52266">
    <property type="entry name" value="SGNH hydrolase"/>
    <property type="match status" value="1"/>
</dbReference>
<evidence type="ECO:0000313" key="6">
    <source>
        <dbReference type="Proteomes" id="UP000584931"/>
    </source>
</evidence>
<comment type="caution">
    <text evidence="4">The sequence shown here is derived from an EMBL/GenBank/DDBJ whole genome shotgun (WGS) entry which is preliminary data.</text>
</comment>
<keyword evidence="5" id="KW-1185">Reference proteome</keyword>
<proteinExistence type="predicted"/>
<dbReference type="RefSeq" id="WP_077693291.1">
    <property type="nucleotide sequence ID" value="NZ_JACCHL010000001.1"/>
</dbReference>
<dbReference type="InterPro" id="IPR013830">
    <property type="entry name" value="SGNH_hydro"/>
</dbReference>
<dbReference type="Gene3D" id="3.40.50.1110">
    <property type="entry name" value="SGNH hydrolase"/>
    <property type="match status" value="1"/>
</dbReference>
<dbReference type="InterPro" id="IPR036514">
    <property type="entry name" value="SGNH_hydro_sf"/>
</dbReference>
<reference evidence="5" key="2">
    <citation type="submission" date="2016-08" db="EMBL/GenBank/DDBJ databases">
        <authorList>
            <person name="Tokovenko B."/>
            <person name="Kalinowski J."/>
        </authorList>
    </citation>
    <scope>NUCLEOTIDE SEQUENCE [LARGE SCALE GENOMIC DNA]</scope>
    <source>
        <strain evidence="5">UTMC102</strain>
    </source>
</reference>
<name>A0A1V3C870_9ACTN</name>
<dbReference type="STRING" id="501010.NOSIN_25935"/>
<dbReference type="Pfam" id="PF13472">
    <property type="entry name" value="Lipase_GDSL_2"/>
    <property type="match status" value="1"/>
</dbReference>
<dbReference type="Proteomes" id="UP000189004">
    <property type="component" value="Unassembled WGS sequence"/>
</dbReference>
<dbReference type="InterPro" id="IPR051532">
    <property type="entry name" value="Ester_Hydrolysis_Enzymes"/>
</dbReference>